<evidence type="ECO:0000313" key="2">
    <source>
        <dbReference type="Proteomes" id="UP000256964"/>
    </source>
</evidence>
<dbReference type="Proteomes" id="UP000256964">
    <property type="component" value="Unassembled WGS sequence"/>
</dbReference>
<organism evidence="1 2">
    <name type="scientific">Lentinus brumalis</name>
    <dbReference type="NCBI Taxonomy" id="2498619"/>
    <lineage>
        <taxon>Eukaryota</taxon>
        <taxon>Fungi</taxon>
        <taxon>Dikarya</taxon>
        <taxon>Basidiomycota</taxon>
        <taxon>Agaricomycotina</taxon>
        <taxon>Agaricomycetes</taxon>
        <taxon>Polyporales</taxon>
        <taxon>Polyporaceae</taxon>
        <taxon>Lentinus</taxon>
    </lineage>
</organism>
<evidence type="ECO:0000313" key="1">
    <source>
        <dbReference type="EMBL" id="RDX55973.1"/>
    </source>
</evidence>
<sequence length="78" mass="8515">MYTASCKLLAMPRLYAATSTSTLTTAGHARHFPLDHSSFDVVRSSWTTTLPARTSPPSAPFVAFTVASTISAFERQHR</sequence>
<accession>A0A371DTV2</accession>
<protein>
    <submittedName>
        <fullName evidence="1">Uncharacterized protein</fullName>
    </submittedName>
</protein>
<name>A0A371DTV2_9APHY</name>
<dbReference type="EMBL" id="KZ857381">
    <property type="protein sequence ID" value="RDX55973.1"/>
    <property type="molecule type" value="Genomic_DNA"/>
</dbReference>
<reference evidence="1 2" key="1">
    <citation type="journal article" date="2018" name="Biotechnol. Biofuels">
        <title>Integrative visual omics of the white-rot fungus Polyporus brumalis exposes the biotechnological potential of its oxidative enzymes for delignifying raw plant biomass.</title>
        <authorList>
            <person name="Miyauchi S."/>
            <person name="Rancon A."/>
            <person name="Drula E."/>
            <person name="Hage H."/>
            <person name="Chaduli D."/>
            <person name="Favel A."/>
            <person name="Grisel S."/>
            <person name="Henrissat B."/>
            <person name="Herpoel-Gimbert I."/>
            <person name="Ruiz-Duenas F.J."/>
            <person name="Chevret D."/>
            <person name="Hainaut M."/>
            <person name="Lin J."/>
            <person name="Wang M."/>
            <person name="Pangilinan J."/>
            <person name="Lipzen A."/>
            <person name="Lesage-Meessen L."/>
            <person name="Navarro D."/>
            <person name="Riley R."/>
            <person name="Grigoriev I.V."/>
            <person name="Zhou S."/>
            <person name="Raouche S."/>
            <person name="Rosso M.N."/>
        </authorList>
    </citation>
    <scope>NUCLEOTIDE SEQUENCE [LARGE SCALE GENOMIC DNA]</scope>
    <source>
        <strain evidence="1 2">BRFM 1820</strain>
    </source>
</reference>
<keyword evidence="2" id="KW-1185">Reference proteome</keyword>
<proteinExistence type="predicted"/>
<gene>
    <name evidence="1" type="ORF">OH76DRAFT_585538</name>
</gene>
<dbReference type="AlphaFoldDB" id="A0A371DTV2"/>